<dbReference type="PATRIC" id="fig|1165867.3.peg.2304"/>
<evidence type="ECO:0000313" key="2">
    <source>
        <dbReference type="Proteomes" id="UP000006447"/>
    </source>
</evidence>
<reference evidence="1 2" key="1">
    <citation type="journal article" date="2012" name="J. Bacteriol.">
        <title>Draft genome sequence of the nitrophenol-degrading actinomycete Rhodococcus imtechensis RKJ300.</title>
        <authorList>
            <person name="Vikram S."/>
            <person name="Kumar S."/>
            <person name="Subramanian S."/>
            <person name="Raghava G.P."/>
        </authorList>
    </citation>
    <scope>NUCLEOTIDE SEQUENCE [LARGE SCALE GENOMIC DNA]</scope>
    <source>
        <strain evidence="1 2">RKJ300</strain>
    </source>
</reference>
<protein>
    <submittedName>
        <fullName evidence="1">Uncharacterized protein</fullName>
    </submittedName>
</protein>
<dbReference type="Proteomes" id="UP000006447">
    <property type="component" value="Unassembled WGS sequence"/>
</dbReference>
<accession>I0WTY0</accession>
<name>I0WTY0_RHOOP</name>
<comment type="caution">
    <text evidence="1">The sequence shown here is derived from an EMBL/GenBank/DDBJ whole genome shotgun (WGS) entry which is preliminary data.</text>
</comment>
<dbReference type="AlphaFoldDB" id="I0WTY0"/>
<evidence type="ECO:0000313" key="1">
    <source>
        <dbReference type="EMBL" id="EID79846.1"/>
    </source>
</evidence>
<proteinExistence type="predicted"/>
<organism evidence="1 2">
    <name type="scientific">Rhodococcus opacus RKJ300 = JCM 13270</name>
    <dbReference type="NCBI Taxonomy" id="1165867"/>
    <lineage>
        <taxon>Bacteria</taxon>
        <taxon>Bacillati</taxon>
        <taxon>Actinomycetota</taxon>
        <taxon>Actinomycetes</taxon>
        <taxon>Mycobacteriales</taxon>
        <taxon>Nocardiaceae</taxon>
        <taxon>Rhodococcus</taxon>
    </lineage>
</organism>
<sequence length="83" mass="8734">MSMPETPKENRGPIVPGARVRVRAGGARLAWVSGVVVDDYATEAGVSAGHEWAPVRRWAVATDDGTLVFVDDGAIEAAQAEES</sequence>
<gene>
    <name evidence="1" type="ORF">W59_11306</name>
</gene>
<dbReference type="EMBL" id="AJJH01000050">
    <property type="protein sequence ID" value="EID79846.1"/>
    <property type="molecule type" value="Genomic_DNA"/>
</dbReference>